<keyword evidence="1" id="KW-1133">Transmembrane helix</keyword>
<dbReference type="KEGG" id="hja:BST95_16380"/>
<sequence length="91" mass="9772">MFSIKRFCSLLLVTVSVSAMAQTSFVLGEARWGQATWGASTSGPAGAAPIPAMPIEGLAALVALMALLPFWKAFRPLLKRKRLTKQSLPIK</sequence>
<accession>A0AAP8MGB6</accession>
<feature type="transmembrane region" description="Helical" evidence="1">
    <location>
        <begin position="45"/>
        <end position="71"/>
    </location>
</feature>
<reference evidence="3 4" key="1">
    <citation type="submission" date="2018-01" db="EMBL/GenBank/DDBJ databases">
        <title>The draft genome sequence of Halioglobus japonicus S1-36.</title>
        <authorList>
            <person name="Du Z.-J."/>
            <person name="Shi M.-J."/>
        </authorList>
    </citation>
    <scope>NUCLEOTIDE SEQUENCE [LARGE SCALE GENOMIC DNA]</scope>
    <source>
        <strain evidence="3 4">S1-36</strain>
    </source>
</reference>
<evidence type="ECO:0008006" key="5">
    <source>
        <dbReference type="Google" id="ProtNLM"/>
    </source>
</evidence>
<evidence type="ECO:0000256" key="1">
    <source>
        <dbReference type="SAM" id="Phobius"/>
    </source>
</evidence>
<evidence type="ECO:0000256" key="2">
    <source>
        <dbReference type="SAM" id="SignalP"/>
    </source>
</evidence>
<dbReference type="AlphaFoldDB" id="A0AAP8MGB6"/>
<dbReference type="Proteomes" id="UP000235162">
    <property type="component" value="Unassembled WGS sequence"/>
</dbReference>
<name>A0AAP8MGB6_9GAMM</name>
<evidence type="ECO:0000313" key="4">
    <source>
        <dbReference type="Proteomes" id="UP000235162"/>
    </source>
</evidence>
<keyword evidence="2" id="KW-0732">Signal</keyword>
<keyword evidence="1" id="KW-0472">Membrane</keyword>
<feature type="chain" id="PRO_5042880247" description="PEP-CTERM sorting domain-containing protein" evidence="2">
    <location>
        <begin position="22"/>
        <end position="91"/>
    </location>
</feature>
<keyword evidence="4" id="KW-1185">Reference proteome</keyword>
<evidence type="ECO:0000313" key="3">
    <source>
        <dbReference type="EMBL" id="PLW87355.1"/>
    </source>
</evidence>
<proteinExistence type="predicted"/>
<feature type="signal peptide" evidence="2">
    <location>
        <begin position="1"/>
        <end position="21"/>
    </location>
</feature>
<gene>
    <name evidence="3" type="ORF">C0029_01820</name>
</gene>
<comment type="caution">
    <text evidence="3">The sequence shown here is derived from an EMBL/GenBank/DDBJ whole genome shotgun (WGS) entry which is preliminary data.</text>
</comment>
<keyword evidence="1" id="KW-0812">Transmembrane</keyword>
<organism evidence="3 4">
    <name type="scientific">Halioglobus japonicus</name>
    <dbReference type="NCBI Taxonomy" id="930805"/>
    <lineage>
        <taxon>Bacteria</taxon>
        <taxon>Pseudomonadati</taxon>
        <taxon>Pseudomonadota</taxon>
        <taxon>Gammaproteobacteria</taxon>
        <taxon>Cellvibrionales</taxon>
        <taxon>Halieaceae</taxon>
        <taxon>Halioglobus</taxon>
    </lineage>
</organism>
<dbReference type="EMBL" id="PKUR01000001">
    <property type="protein sequence ID" value="PLW87355.1"/>
    <property type="molecule type" value="Genomic_DNA"/>
</dbReference>
<protein>
    <recommendedName>
        <fullName evidence="5">PEP-CTERM sorting domain-containing protein</fullName>
    </recommendedName>
</protein>